<keyword evidence="1 3" id="KW-0378">Hydrolase</keyword>
<keyword evidence="2 3" id="KW-0326">Glycosidase</keyword>
<evidence type="ECO:0000256" key="2">
    <source>
        <dbReference type="ARBA" id="ARBA00023295"/>
    </source>
</evidence>
<accession>A0AA42C4J1</accession>
<proteinExistence type="inferred from homology"/>
<dbReference type="InterPro" id="IPR017853">
    <property type="entry name" value="GH"/>
</dbReference>
<dbReference type="Proteomes" id="UP001165568">
    <property type="component" value="Unassembled WGS sequence"/>
</dbReference>
<dbReference type="Pfam" id="PF00150">
    <property type="entry name" value="Cellulase"/>
    <property type="match status" value="1"/>
</dbReference>
<evidence type="ECO:0000313" key="5">
    <source>
        <dbReference type="EMBL" id="MCV9878016.1"/>
    </source>
</evidence>
<feature type="domain" description="Glycoside hydrolase family 5" evidence="4">
    <location>
        <begin position="29"/>
        <end position="284"/>
    </location>
</feature>
<keyword evidence="7" id="KW-1185">Reference proteome</keyword>
<dbReference type="EMBL" id="JAMPJU010000002">
    <property type="protein sequence ID" value="MCV9881420.1"/>
    <property type="molecule type" value="Genomic_DNA"/>
</dbReference>
<dbReference type="Gene3D" id="3.20.20.80">
    <property type="entry name" value="Glycosidases"/>
    <property type="match status" value="1"/>
</dbReference>
<comment type="similarity">
    <text evidence="3">Belongs to the glycosyl hydrolase 5 (cellulase A) family.</text>
</comment>
<dbReference type="AlphaFoldDB" id="A0AA42C4J1"/>
<comment type="caution">
    <text evidence="5">The sequence shown here is derived from an EMBL/GenBank/DDBJ whole genome shotgun (WGS) entry which is preliminary data.</text>
</comment>
<dbReference type="GO" id="GO:0000272">
    <property type="term" value="P:polysaccharide catabolic process"/>
    <property type="evidence" value="ECO:0007669"/>
    <property type="project" value="InterPro"/>
</dbReference>
<dbReference type="InterPro" id="IPR051923">
    <property type="entry name" value="Glycosyl_Hydrolase_39"/>
</dbReference>
<evidence type="ECO:0000256" key="1">
    <source>
        <dbReference type="ARBA" id="ARBA00022801"/>
    </source>
</evidence>
<dbReference type="Proteomes" id="UP001165569">
    <property type="component" value="Unassembled WGS sequence"/>
</dbReference>
<gene>
    <name evidence="5" type="ORF">NC803_04030</name>
    <name evidence="6" type="ORF">NC856_03900</name>
</gene>
<evidence type="ECO:0000313" key="7">
    <source>
        <dbReference type="Proteomes" id="UP001165568"/>
    </source>
</evidence>
<dbReference type="PANTHER" id="PTHR12631:SF10">
    <property type="entry name" value="BETA-XYLOSIDASE-LIKE PROTEIN-RELATED"/>
    <property type="match status" value="1"/>
</dbReference>
<name>A0AA42C4J1_9GAMM</name>
<sequence length="397" mass="46015">MRYLSVIFFYLSTLIINPMIANATEFEIGVGTHIANYPENPEKYIKLMENYGFSSFRDGFSWNAVEREKGNLSISEKIAGLDSIFSNGREKINVLFVLGYGNKFYTSNGYPRNQKEVDEFLKYVSWVSKKYKGKIKYYEIWNEWLLGTGVDVEKKRSIPSNDIFMYLVKRTSEEIRKNDPDAILMTGSINPLKPAEVDWILELIKKGLLEYVDGISIHPYSFNHPNRSFHNPENNIKYIDDFESKIKSITGKNVNLYITEMGYPTSVLAGGVKQSQAAQDVIKYTLLVKSRDFIKGIWWYDLIDDGNDLFNREHWFGLFTQHAEPKESAILLKKLLSLIKNKNVIVKDTSDKEYHIGINDNNELIKIKWNMGKNYSFDEWYQKVNTPDNVRSIGNGE</sequence>
<organism evidence="5 8">
    <name type="scientific">Brenneria izbisi</name>
    <dbReference type="NCBI Taxonomy" id="2939450"/>
    <lineage>
        <taxon>Bacteria</taxon>
        <taxon>Pseudomonadati</taxon>
        <taxon>Pseudomonadota</taxon>
        <taxon>Gammaproteobacteria</taxon>
        <taxon>Enterobacterales</taxon>
        <taxon>Pectobacteriaceae</taxon>
        <taxon>Brenneria</taxon>
    </lineage>
</organism>
<evidence type="ECO:0000313" key="6">
    <source>
        <dbReference type="EMBL" id="MCV9881420.1"/>
    </source>
</evidence>
<dbReference type="EMBL" id="JAMPJT010000002">
    <property type="protein sequence ID" value="MCV9878016.1"/>
    <property type="molecule type" value="Genomic_DNA"/>
</dbReference>
<dbReference type="SUPFAM" id="SSF51445">
    <property type="entry name" value="(Trans)glycosidases"/>
    <property type="match status" value="1"/>
</dbReference>
<evidence type="ECO:0000256" key="3">
    <source>
        <dbReference type="RuleBase" id="RU361153"/>
    </source>
</evidence>
<evidence type="ECO:0000259" key="4">
    <source>
        <dbReference type="Pfam" id="PF00150"/>
    </source>
</evidence>
<dbReference type="PANTHER" id="PTHR12631">
    <property type="entry name" value="ALPHA-L-IDURONIDASE"/>
    <property type="match status" value="1"/>
</dbReference>
<dbReference type="RefSeq" id="WP_264089126.1">
    <property type="nucleotide sequence ID" value="NZ_JAMPJT010000002.1"/>
</dbReference>
<dbReference type="GO" id="GO:0004553">
    <property type="term" value="F:hydrolase activity, hydrolyzing O-glycosyl compounds"/>
    <property type="evidence" value="ECO:0007669"/>
    <property type="project" value="InterPro"/>
</dbReference>
<protein>
    <recommendedName>
        <fullName evidence="4">Glycoside hydrolase family 5 domain-containing protein</fullName>
    </recommendedName>
</protein>
<evidence type="ECO:0000313" key="8">
    <source>
        <dbReference type="Proteomes" id="UP001165569"/>
    </source>
</evidence>
<dbReference type="InterPro" id="IPR001547">
    <property type="entry name" value="Glyco_hydro_5"/>
</dbReference>
<reference evidence="5" key="1">
    <citation type="submission" date="2022-04" db="EMBL/GenBank/DDBJ databases">
        <title>Brenneria sp. isolated from walnut trees in Serbia.</title>
        <authorList>
            <person name="Gasic K."/>
            <person name="Zlatkovic N."/>
            <person name="Kuzmanovic N."/>
        </authorList>
    </citation>
    <scope>NUCLEOTIDE SEQUENCE</scope>
    <source>
        <strain evidence="6">KBI 423</strain>
        <strain evidence="5">KBI 447</strain>
    </source>
</reference>